<evidence type="ECO:0008006" key="3">
    <source>
        <dbReference type="Google" id="ProtNLM"/>
    </source>
</evidence>
<dbReference type="Proteomes" id="UP000588098">
    <property type="component" value="Unassembled WGS sequence"/>
</dbReference>
<gene>
    <name evidence="1" type="ORF">FHS42_004731</name>
</gene>
<dbReference type="AlphaFoldDB" id="A0A7W9V014"/>
<reference evidence="1 2" key="1">
    <citation type="submission" date="2020-08" db="EMBL/GenBank/DDBJ databases">
        <title>Genomic Encyclopedia of Type Strains, Phase III (KMG-III): the genomes of soil and plant-associated and newly described type strains.</title>
        <authorList>
            <person name="Whitman W."/>
        </authorList>
    </citation>
    <scope>NUCLEOTIDE SEQUENCE [LARGE SCALE GENOMIC DNA]</scope>
    <source>
        <strain evidence="1 2">CECT 8305</strain>
    </source>
</reference>
<keyword evidence="2" id="KW-1185">Reference proteome</keyword>
<evidence type="ECO:0000313" key="1">
    <source>
        <dbReference type="EMBL" id="MBB5937650.1"/>
    </source>
</evidence>
<organism evidence="1 2">
    <name type="scientific">Streptomyces zagrosensis</name>
    <dbReference type="NCBI Taxonomy" id="1042984"/>
    <lineage>
        <taxon>Bacteria</taxon>
        <taxon>Bacillati</taxon>
        <taxon>Actinomycetota</taxon>
        <taxon>Actinomycetes</taxon>
        <taxon>Kitasatosporales</taxon>
        <taxon>Streptomycetaceae</taxon>
        <taxon>Streptomyces</taxon>
    </lineage>
</organism>
<evidence type="ECO:0000313" key="2">
    <source>
        <dbReference type="Proteomes" id="UP000588098"/>
    </source>
</evidence>
<comment type="caution">
    <text evidence="1">The sequence shown here is derived from an EMBL/GenBank/DDBJ whole genome shotgun (WGS) entry which is preliminary data.</text>
</comment>
<proteinExistence type="predicted"/>
<protein>
    <recommendedName>
        <fullName evidence="3">Transposase</fullName>
    </recommendedName>
</protein>
<sequence>MKTELDSLATALYVTTDDLLKELPHPAPWRPAIGIAPQLSDAELVTLAMMQAMLGFTSEARWLRHSRSHLRHLFPYLPKQPGYNKRLRKAAELLRRVTRLLATDTTVWSDDVWVVDSTPVECGRSRETVKRSDLAGWAEYGYCASHSRFLWACTWSAPCRACPSPSP</sequence>
<accession>A0A7W9V014</accession>
<dbReference type="EMBL" id="JACHJL010000012">
    <property type="protein sequence ID" value="MBB5937650.1"/>
    <property type="molecule type" value="Genomic_DNA"/>
</dbReference>
<name>A0A7W9V014_9ACTN</name>